<organism evidence="1 2">
    <name type="scientific">Novosphingobium sediminis</name>
    <dbReference type="NCBI Taxonomy" id="707214"/>
    <lineage>
        <taxon>Bacteria</taxon>
        <taxon>Pseudomonadati</taxon>
        <taxon>Pseudomonadota</taxon>
        <taxon>Alphaproteobacteria</taxon>
        <taxon>Sphingomonadales</taxon>
        <taxon>Sphingomonadaceae</taxon>
        <taxon>Novosphingobium</taxon>
    </lineage>
</organism>
<evidence type="ECO:0008006" key="3">
    <source>
        <dbReference type="Google" id="ProtNLM"/>
    </source>
</evidence>
<dbReference type="Gene3D" id="2.160.20.10">
    <property type="entry name" value="Single-stranded right-handed beta-helix, Pectin lyase-like"/>
    <property type="match status" value="1"/>
</dbReference>
<comment type="caution">
    <text evidence="1">The sequence shown here is derived from an EMBL/GenBank/DDBJ whole genome shotgun (WGS) entry which is preliminary data.</text>
</comment>
<dbReference type="InterPro" id="IPR012334">
    <property type="entry name" value="Pectin_lyas_fold"/>
</dbReference>
<dbReference type="OrthoDB" id="134981at2"/>
<dbReference type="EMBL" id="BJYR01000003">
    <property type="protein sequence ID" value="GEN98740.1"/>
    <property type="molecule type" value="Genomic_DNA"/>
</dbReference>
<dbReference type="InterPro" id="IPR045392">
    <property type="entry name" value="DUF6519"/>
</dbReference>
<reference evidence="1 2" key="1">
    <citation type="submission" date="2019-07" db="EMBL/GenBank/DDBJ databases">
        <title>Whole genome shotgun sequence of Novosphingobium sediminis NBRC 106119.</title>
        <authorList>
            <person name="Hosoyama A."/>
            <person name="Uohara A."/>
            <person name="Ohji S."/>
            <person name="Ichikawa N."/>
        </authorList>
    </citation>
    <scope>NUCLEOTIDE SEQUENCE [LARGE SCALE GENOMIC DNA]</scope>
    <source>
        <strain evidence="1 2">NBRC 106119</strain>
    </source>
</reference>
<dbReference type="AlphaFoldDB" id="A0A512AGC6"/>
<accession>A0A512AGC6</accession>
<dbReference type="InterPro" id="IPR011050">
    <property type="entry name" value="Pectin_lyase_fold/virulence"/>
</dbReference>
<dbReference type="Proteomes" id="UP000321464">
    <property type="component" value="Unassembled WGS sequence"/>
</dbReference>
<protein>
    <recommendedName>
        <fullName evidence="3">Right handed beta helix domain-containing protein</fullName>
    </recommendedName>
</protein>
<name>A0A512AGC6_9SPHN</name>
<evidence type="ECO:0000313" key="1">
    <source>
        <dbReference type="EMBL" id="GEN98740.1"/>
    </source>
</evidence>
<sequence>MSTIDLSRQLGDQRKQYAGVRHQQGRVLTDDDFNEASSIEAEELRRTRIHAIGAYGAPGAGFLPAGFAVSGGKLDFTLTPGELYLGGLRLETNGGEHFLEQKDWLNFDKAAAPAAPAPGVKRTDLVWIEAWQQPVTAAEDSELFEVALGGPDTSARWRTMRRVHVLPGVTGSACPAAWAAALASFAPMGSIAPDMEMTTTATLTVGFTAPVSVGDLCSPPQPGGYLGAENQAIRVQMVDAGHYTWGYNNAAPLYRARISPKAGQNVLLTLLTQPRDAAHWPLKDMVVELLPWSAALPNGERVAEMAGHLCKVAVSYDPDSQTFEIDVPLLAAEGFANWTGRSDKGAFNDPADPDDDFLYVRVWDRGDDLASPAAIPVATSKLGNTGLSVAFNGGPLRPGDHWIIAARPAAPSAIVPWQLTLPSGAAPNGIRRYRAPLGLIEWTGLASGGATGVLIDDCRPPFLPLTRIRGCCTVTVGDGIESFGMFDTIAAAIASLPPSGGAVCVLPGTFREAVVIDGLHNITIHGCGPRSRIVAPEETGDKSVAITISESEDICIETLALEGGNGAVVAVRSGKAVRIADCLIQFRNQREDFSPWTAVYAEGEAIEIDNNIIEPLPNTLERVFHKRAAPDRAVDANAARGGIQLGGGSVNVLVRGNVIVGGMGNGITLGSIRRIDEENPDGSDIPDIDLEDPCAPCDPTDSSVPQDNGDGTVRFVSAGDLYEIEIAENVIARHGANGIAVVRFFGFSQNTGLELVTVHDLRITGNHITHCLRHAVAQPKSAMILFLGYGGISLALTTGLVIEGNLIERNGRDWLTPVCGVFVLVADGLAIERNVIRANGTPSDEPAEAAQEGIRAGIHVWLALTLNLPGTAKYGFAKSMVAEGTARMRPAAGQLRIHGNEVEQPLGRALFLLGAGPMAITDNRFLSEALSEKVTDPMARTVLVANFGVSREWTLGLLLAAVLKVTEAMGHDLGVDACTVARLGVFTKGIWPRLPTGKLAFNDNQVSFLMRTAPKGADLSSALLLSLDDVSACDNQFEYHVDGRVAVADLVAAGSSVRTSDNRLAETWGRAFFSVLSFGILNTADSNQSTHCLKTNGIKRAVAHNLVLGTAFCEEMCSDDHGIENHLAMGAKKAFMAQP</sequence>
<dbReference type="SUPFAM" id="SSF51126">
    <property type="entry name" value="Pectin lyase-like"/>
    <property type="match status" value="1"/>
</dbReference>
<proteinExistence type="predicted"/>
<dbReference type="RefSeq" id="WP_147158125.1">
    <property type="nucleotide sequence ID" value="NZ_BJYR01000003.1"/>
</dbReference>
<gene>
    <name evidence="1" type="ORF">NSE01_05730</name>
</gene>
<keyword evidence="2" id="KW-1185">Reference proteome</keyword>
<dbReference type="SMART" id="SM00710">
    <property type="entry name" value="PbH1"/>
    <property type="match status" value="5"/>
</dbReference>
<dbReference type="InterPro" id="IPR006626">
    <property type="entry name" value="PbH1"/>
</dbReference>
<evidence type="ECO:0000313" key="2">
    <source>
        <dbReference type="Proteomes" id="UP000321464"/>
    </source>
</evidence>
<dbReference type="Pfam" id="PF20129">
    <property type="entry name" value="DUF6519"/>
    <property type="match status" value="1"/>
</dbReference>